<evidence type="ECO:0000313" key="2">
    <source>
        <dbReference type="Proteomes" id="UP000467132"/>
    </source>
</evidence>
<keyword evidence="2" id="KW-1185">Reference proteome</keyword>
<gene>
    <name evidence="1" type="ORF">D3Z33_16210</name>
</gene>
<accession>A0A845R452</accession>
<reference evidence="1 2" key="1">
    <citation type="submission" date="2018-08" db="EMBL/GenBank/DDBJ databases">
        <title>Murine metabolic-syndrome-specific gut microbial biobank.</title>
        <authorList>
            <person name="Liu C."/>
        </authorList>
    </citation>
    <scope>NUCLEOTIDE SEQUENCE [LARGE SCALE GENOMIC DNA]</scope>
    <source>
        <strain evidence="1 2">583</strain>
    </source>
</reference>
<sequence length="84" mass="9374">MLFFTQIGDPDRFGAVVSEWWCFTPGGSSPSTQVLLVFHPFKNEKQWLKVPQNGRKCPQNEQSAQQCTAPCPSAGIAVEEVGFW</sequence>
<evidence type="ECO:0000313" key="1">
    <source>
        <dbReference type="EMBL" id="NBI08398.1"/>
    </source>
</evidence>
<organism evidence="1 2">
    <name type="scientific">Senegalia massiliensis</name>
    <dbReference type="NCBI Taxonomy" id="1720316"/>
    <lineage>
        <taxon>Bacteria</taxon>
        <taxon>Bacillati</taxon>
        <taxon>Bacillota</taxon>
        <taxon>Clostridia</taxon>
        <taxon>Eubacteriales</taxon>
        <taxon>Clostridiaceae</taxon>
        <taxon>Senegalia</taxon>
    </lineage>
</organism>
<name>A0A845R452_9CLOT</name>
<proteinExistence type="predicted"/>
<comment type="caution">
    <text evidence="1">The sequence shown here is derived from an EMBL/GenBank/DDBJ whole genome shotgun (WGS) entry which is preliminary data.</text>
</comment>
<dbReference type="EMBL" id="QXXA01000045">
    <property type="protein sequence ID" value="NBI08398.1"/>
    <property type="molecule type" value="Genomic_DNA"/>
</dbReference>
<dbReference type="AlphaFoldDB" id="A0A845R452"/>
<protein>
    <submittedName>
        <fullName evidence="1">Uncharacterized protein</fullName>
    </submittedName>
</protein>
<dbReference type="Proteomes" id="UP000467132">
    <property type="component" value="Unassembled WGS sequence"/>
</dbReference>